<reference evidence="19" key="1">
    <citation type="submission" date="2020-05" db="EMBL/GenBank/DDBJ databases">
        <authorList>
            <person name="Chiriac C."/>
            <person name="Salcher M."/>
            <person name="Ghai R."/>
            <person name="Kavagutti S V."/>
        </authorList>
    </citation>
    <scope>NUCLEOTIDE SEQUENCE</scope>
</reference>
<dbReference type="EMBL" id="CAFBQG010000068">
    <property type="protein sequence ID" value="CAB5048596.1"/>
    <property type="molecule type" value="Genomic_DNA"/>
</dbReference>
<dbReference type="InterPro" id="IPR036615">
    <property type="entry name" value="Mur_ligase_C_dom_sf"/>
</dbReference>
<dbReference type="AlphaFoldDB" id="A0A6J7T609"/>
<evidence type="ECO:0000259" key="12">
    <source>
        <dbReference type="Pfam" id="PF02875"/>
    </source>
</evidence>
<keyword evidence="2" id="KW-0436">Ligase</keyword>
<evidence type="ECO:0000256" key="7">
    <source>
        <dbReference type="ARBA" id="ARBA00022984"/>
    </source>
</evidence>
<evidence type="ECO:0000256" key="1">
    <source>
        <dbReference type="ARBA" id="ARBA00022490"/>
    </source>
</evidence>
<name>A0A6J7T609_9ZZZZ</name>
<dbReference type="Pfam" id="PF08245">
    <property type="entry name" value="Mur_ligase_M"/>
    <property type="match status" value="1"/>
</dbReference>
<dbReference type="EMBL" id="CAFBPK010000009">
    <property type="protein sequence ID" value="CAB5017745.1"/>
    <property type="molecule type" value="Genomic_DNA"/>
</dbReference>
<keyword evidence="9" id="KW-0961">Cell wall biogenesis/degradation</keyword>
<proteinExistence type="inferred from homology"/>
<dbReference type="InterPro" id="IPR005863">
    <property type="entry name" value="UDP-N-AcMur_synth"/>
</dbReference>
<keyword evidence="1" id="KW-0963">Cytoplasm</keyword>
<evidence type="ECO:0000259" key="11">
    <source>
        <dbReference type="Pfam" id="PF01225"/>
    </source>
</evidence>
<evidence type="ECO:0000313" key="18">
    <source>
        <dbReference type="EMBL" id="CAB5017745.1"/>
    </source>
</evidence>
<keyword evidence="4" id="KW-0547">Nucleotide-binding</keyword>
<feature type="domain" description="Mur ligase C-terminal" evidence="12">
    <location>
        <begin position="323"/>
        <end position="447"/>
    </location>
</feature>
<evidence type="ECO:0000256" key="4">
    <source>
        <dbReference type="ARBA" id="ARBA00022741"/>
    </source>
</evidence>
<keyword evidence="7" id="KW-0573">Peptidoglycan synthesis</keyword>
<dbReference type="InterPro" id="IPR004101">
    <property type="entry name" value="Mur_ligase_C"/>
</dbReference>
<evidence type="ECO:0000256" key="2">
    <source>
        <dbReference type="ARBA" id="ARBA00022598"/>
    </source>
</evidence>
<evidence type="ECO:0000259" key="13">
    <source>
        <dbReference type="Pfam" id="PF08245"/>
    </source>
</evidence>
<keyword evidence="6" id="KW-0133">Cell shape</keyword>
<evidence type="ECO:0000313" key="16">
    <source>
        <dbReference type="EMBL" id="CAB4792986.1"/>
    </source>
</evidence>
<dbReference type="InterPro" id="IPR036565">
    <property type="entry name" value="Mur-like_cat_sf"/>
</dbReference>
<dbReference type="SUPFAM" id="SSF53623">
    <property type="entry name" value="MurD-like peptide ligases, catalytic domain"/>
    <property type="match status" value="1"/>
</dbReference>
<evidence type="ECO:0000256" key="6">
    <source>
        <dbReference type="ARBA" id="ARBA00022960"/>
    </source>
</evidence>
<feature type="domain" description="Mur ligase N-terminal catalytic" evidence="11">
    <location>
        <begin position="25"/>
        <end position="72"/>
    </location>
</feature>
<evidence type="ECO:0000313" key="19">
    <source>
        <dbReference type="EMBL" id="CAB5048596.1"/>
    </source>
</evidence>
<evidence type="ECO:0000256" key="10">
    <source>
        <dbReference type="ARBA" id="ARBA00031461"/>
    </source>
</evidence>
<evidence type="ECO:0000256" key="5">
    <source>
        <dbReference type="ARBA" id="ARBA00022840"/>
    </source>
</evidence>
<gene>
    <name evidence="16" type="ORF">UFOPK3037_00072</name>
    <name evidence="17" type="ORF">UFOPK3278_01411</name>
    <name evidence="14" type="ORF">UFOPK3406_00410</name>
    <name evidence="15" type="ORF">UFOPK3925_01040</name>
    <name evidence="18" type="ORF">UFOPK4097_00738</name>
    <name evidence="19" type="ORF">UFOPK4301_00676</name>
</gene>
<dbReference type="Pfam" id="PF02875">
    <property type="entry name" value="Mur_ligase_C"/>
    <property type="match status" value="1"/>
</dbReference>
<dbReference type="HAMAP" id="MF_02019">
    <property type="entry name" value="MurF"/>
    <property type="match status" value="1"/>
</dbReference>
<feature type="domain" description="Mur ligase central" evidence="13">
    <location>
        <begin position="112"/>
        <end position="298"/>
    </location>
</feature>
<evidence type="ECO:0000313" key="15">
    <source>
        <dbReference type="EMBL" id="CAB4341612.1"/>
    </source>
</evidence>
<protein>
    <recommendedName>
        <fullName evidence="10">UDP-MurNAc-pentapeptide synthetase</fullName>
    </recommendedName>
</protein>
<dbReference type="Gene3D" id="3.40.1390.10">
    <property type="entry name" value="MurE/MurF, N-terminal domain"/>
    <property type="match status" value="1"/>
</dbReference>
<evidence type="ECO:0000313" key="17">
    <source>
        <dbReference type="EMBL" id="CAB4851173.1"/>
    </source>
</evidence>
<evidence type="ECO:0000256" key="8">
    <source>
        <dbReference type="ARBA" id="ARBA00023306"/>
    </source>
</evidence>
<dbReference type="InterPro" id="IPR000713">
    <property type="entry name" value="Mur_ligase_N"/>
</dbReference>
<dbReference type="GO" id="GO:0005524">
    <property type="term" value="F:ATP binding"/>
    <property type="evidence" value="ECO:0007669"/>
    <property type="project" value="UniProtKB-KW"/>
</dbReference>
<dbReference type="EMBL" id="CAFAAO010000001">
    <property type="protein sequence ID" value="CAB4792986.1"/>
    <property type="molecule type" value="Genomic_DNA"/>
</dbReference>
<dbReference type="EMBL" id="CAESAD010000007">
    <property type="protein sequence ID" value="CAB4341612.1"/>
    <property type="molecule type" value="Genomic_DNA"/>
</dbReference>
<dbReference type="PANTHER" id="PTHR43024:SF1">
    <property type="entry name" value="UDP-N-ACETYLMURAMOYL-TRIPEPTIDE--D-ALANYL-D-ALANINE LIGASE"/>
    <property type="match status" value="1"/>
</dbReference>
<dbReference type="Pfam" id="PF01225">
    <property type="entry name" value="Mur_ligase"/>
    <property type="match status" value="1"/>
</dbReference>
<keyword evidence="8" id="KW-0131">Cell cycle</keyword>
<dbReference type="PANTHER" id="PTHR43024">
    <property type="entry name" value="UDP-N-ACETYLMURAMOYL-TRIPEPTIDE--D-ALANYL-D-ALANINE LIGASE"/>
    <property type="match status" value="1"/>
</dbReference>
<organism evidence="19">
    <name type="scientific">freshwater metagenome</name>
    <dbReference type="NCBI Taxonomy" id="449393"/>
    <lineage>
        <taxon>unclassified sequences</taxon>
        <taxon>metagenomes</taxon>
        <taxon>ecological metagenomes</taxon>
    </lineage>
</organism>
<dbReference type="SUPFAM" id="SSF63418">
    <property type="entry name" value="MurE/MurF N-terminal domain"/>
    <property type="match status" value="1"/>
</dbReference>
<dbReference type="InterPro" id="IPR013221">
    <property type="entry name" value="Mur_ligase_cen"/>
</dbReference>
<keyword evidence="5" id="KW-0067">ATP-binding</keyword>
<evidence type="ECO:0000256" key="9">
    <source>
        <dbReference type="ARBA" id="ARBA00023316"/>
    </source>
</evidence>
<dbReference type="GO" id="GO:0071555">
    <property type="term" value="P:cell wall organization"/>
    <property type="evidence" value="ECO:0007669"/>
    <property type="project" value="UniProtKB-KW"/>
</dbReference>
<accession>A0A6J7T609</accession>
<evidence type="ECO:0000256" key="3">
    <source>
        <dbReference type="ARBA" id="ARBA00022618"/>
    </source>
</evidence>
<keyword evidence="3" id="KW-0132">Cell division</keyword>
<dbReference type="InterPro" id="IPR051046">
    <property type="entry name" value="MurCDEF_CellWall_CoF430Synth"/>
</dbReference>
<dbReference type="GO" id="GO:0051301">
    <property type="term" value="P:cell division"/>
    <property type="evidence" value="ECO:0007669"/>
    <property type="project" value="UniProtKB-KW"/>
</dbReference>
<dbReference type="SUPFAM" id="SSF53244">
    <property type="entry name" value="MurD-like peptide ligases, peptide-binding domain"/>
    <property type="match status" value="1"/>
</dbReference>
<dbReference type="Gene3D" id="3.90.190.20">
    <property type="entry name" value="Mur ligase, C-terminal domain"/>
    <property type="match status" value="1"/>
</dbReference>
<dbReference type="GO" id="GO:0008360">
    <property type="term" value="P:regulation of cell shape"/>
    <property type="evidence" value="ECO:0007669"/>
    <property type="project" value="UniProtKB-KW"/>
</dbReference>
<evidence type="ECO:0000313" key="14">
    <source>
        <dbReference type="EMBL" id="CAB4333605.1"/>
    </source>
</evidence>
<dbReference type="NCBIfam" id="TIGR01143">
    <property type="entry name" value="murF"/>
    <property type="match status" value="1"/>
</dbReference>
<dbReference type="EMBL" id="CAESAI010000006">
    <property type="protein sequence ID" value="CAB4333605.1"/>
    <property type="molecule type" value="Genomic_DNA"/>
</dbReference>
<dbReference type="GO" id="GO:0009252">
    <property type="term" value="P:peptidoglycan biosynthetic process"/>
    <property type="evidence" value="ECO:0007669"/>
    <property type="project" value="UniProtKB-KW"/>
</dbReference>
<dbReference type="Gene3D" id="3.40.1190.10">
    <property type="entry name" value="Mur-like, catalytic domain"/>
    <property type="match status" value="1"/>
</dbReference>
<dbReference type="EMBL" id="CAFBIX010000097">
    <property type="protein sequence ID" value="CAB4851173.1"/>
    <property type="molecule type" value="Genomic_DNA"/>
</dbReference>
<dbReference type="GO" id="GO:0047480">
    <property type="term" value="F:UDP-N-acetylmuramoyl-tripeptide-D-alanyl-D-alanine ligase activity"/>
    <property type="evidence" value="ECO:0007669"/>
    <property type="project" value="InterPro"/>
</dbReference>
<sequence length="469" mass="49321">MYDLTLGQIADIVGGELVGNAGSVISGISTDSRTVSGGDLFCAIVGSRIDGHECTEDAMASGAAAALVSKKVAGPHVLVPKSPDDLDPVIHALAKLAKHVRNLMLNIEVVGITGSSGKTSTKDMIGQVLSHAGKTHAPAGSLNNELGLPLTILSAPADLRYLVTEMGMRGMHQITHLCSIAQPSIGVVTNVGHAHIGEVGSVENIAKAKSELIRALPADGVAILNADDHRVSAMRGMTQATVFSYGFSAEADVRAEQVAINSNGTYSFELIYGGNRVATSIPMLGEHNVANALAAATVGLAVGMELEDIAAALTELKQMSKWRMEVIQLPKDVTIVNDAYNANPESMSAALETLASIPAEGKTWVVVGKMHELGESSKQLHEQVISHANQLEISNIVAVGESADCYGLLDSSDSAAKSVWLPDFASATDYIVNGVNSGDVLLFKASRAEQFELLAKEIEDRLRKKWSQP</sequence>
<dbReference type="InterPro" id="IPR035911">
    <property type="entry name" value="MurE/MurF_N"/>
</dbReference>